<evidence type="ECO:0000313" key="4">
    <source>
        <dbReference type="Proteomes" id="UP000838412"/>
    </source>
</evidence>
<feature type="region of interest" description="Disordered" evidence="1">
    <location>
        <begin position="1"/>
        <end position="24"/>
    </location>
</feature>
<gene>
    <name evidence="3" type="primary">SELENON</name>
    <name evidence="3" type="ORF">BLAG_LOCUS25879</name>
</gene>
<dbReference type="OrthoDB" id="10062435at2759"/>
<dbReference type="PANTHER" id="PTHR16213:SF78">
    <property type="entry name" value="SELENOPROTEIN N"/>
    <property type="match status" value="1"/>
</dbReference>
<evidence type="ECO:0000256" key="1">
    <source>
        <dbReference type="SAM" id="MobiDB-lite"/>
    </source>
</evidence>
<dbReference type="AlphaFoldDB" id="A0A8S4MM05"/>
<dbReference type="EMBL" id="CAKMNS010000113">
    <property type="protein sequence ID" value="CAH1276961.1"/>
    <property type="molecule type" value="Genomic_DNA"/>
</dbReference>
<evidence type="ECO:0000256" key="2">
    <source>
        <dbReference type="SAM" id="Phobius"/>
    </source>
</evidence>
<dbReference type="GO" id="GO:0055074">
    <property type="term" value="P:calcium ion homeostasis"/>
    <property type="evidence" value="ECO:0007669"/>
    <property type="project" value="TreeGrafter"/>
</dbReference>
<keyword evidence="2" id="KW-1133">Transmembrane helix</keyword>
<feature type="transmembrane region" description="Helical" evidence="2">
    <location>
        <begin position="33"/>
        <end position="54"/>
    </location>
</feature>
<keyword evidence="4" id="KW-1185">Reference proteome</keyword>
<dbReference type="PANTHER" id="PTHR16213">
    <property type="entry name" value="SELENOPROTEIN N"/>
    <property type="match status" value="1"/>
</dbReference>
<organism evidence="3 4">
    <name type="scientific">Branchiostoma lanceolatum</name>
    <name type="common">Common lancelet</name>
    <name type="synonym">Amphioxus lanceolatum</name>
    <dbReference type="NCBI Taxonomy" id="7740"/>
    <lineage>
        <taxon>Eukaryota</taxon>
        <taxon>Metazoa</taxon>
        <taxon>Chordata</taxon>
        <taxon>Cephalochordata</taxon>
        <taxon>Leptocardii</taxon>
        <taxon>Amphioxiformes</taxon>
        <taxon>Branchiostomatidae</taxon>
        <taxon>Branchiostoma</taxon>
    </lineage>
</organism>
<accession>A0A8S4MM05</accession>
<dbReference type="Proteomes" id="UP000838412">
    <property type="component" value="Unassembled WGS sequence"/>
</dbReference>
<name>A0A8S4MM05_BRALA</name>
<comment type="caution">
    <text evidence="3">The sequence shown here is derived from an EMBL/GenBank/DDBJ whole genome shotgun (WGS) entry which is preliminary data.</text>
</comment>
<evidence type="ECO:0000313" key="3">
    <source>
        <dbReference type="EMBL" id="CAH1276961.1"/>
    </source>
</evidence>
<sequence>MVSKGTMKQPDTTDGGSGDRPSGKKKRSKLRSCCFWVCAPAAVLLAALGVGMYLDYRRWERREVGMMSLSPGTVLANEVGGIMIMPPDGYPPPGPPTTSYPVDEEIDPAGEMIVLQTHFEPFVLASMDKLVLDPVGFFTTRDLDSLRSWTEPVRELSSFGASHFAPFLPPPAGYSVLGAAYEIIPVNLKLATGLLSSDRYFPPKVSNKEVILHRLLGLFHPRPFVRIRFTPQGAVATVRAENERWVDVVFRIHAEFQLNESPQYPFWFMPAQFTGNIVLTKDASRVRHFHLYVPTNRPGNVVLEWLDAPGNESHEVDAGYIPRMELTSVAPSSPVLIHQEDGSYMDQRQAQLTEECSVFEPKMFLEEDYADIQWNSEISMEEAMRSLELKMYPFKKVPYYNFTEAFSRAEAENKLVHSILLWGALDDQSC</sequence>
<dbReference type="GO" id="GO:0005789">
    <property type="term" value="C:endoplasmic reticulum membrane"/>
    <property type="evidence" value="ECO:0007669"/>
    <property type="project" value="TreeGrafter"/>
</dbReference>
<keyword evidence="2" id="KW-0472">Membrane</keyword>
<proteinExistence type="predicted"/>
<keyword evidence="2" id="KW-0812">Transmembrane</keyword>
<protein>
    <submittedName>
        <fullName evidence="3">SELENON protein</fullName>
    </submittedName>
</protein>
<reference evidence="3" key="1">
    <citation type="submission" date="2022-01" db="EMBL/GenBank/DDBJ databases">
        <authorList>
            <person name="Braso-Vives M."/>
        </authorList>
    </citation>
    <scope>NUCLEOTIDE SEQUENCE</scope>
</reference>